<dbReference type="Gene3D" id="3.40.50.720">
    <property type="entry name" value="NAD(P)-binding Rossmann-like Domain"/>
    <property type="match status" value="1"/>
</dbReference>
<keyword evidence="8" id="KW-1185">Reference proteome</keyword>
<proteinExistence type="inferred from homology"/>
<dbReference type="Gene3D" id="1.10.1200.10">
    <property type="entry name" value="ACP-like"/>
    <property type="match status" value="1"/>
</dbReference>
<evidence type="ECO:0000313" key="7">
    <source>
        <dbReference type="EMBL" id="KAF5532962.1"/>
    </source>
</evidence>
<dbReference type="InterPro" id="IPR036291">
    <property type="entry name" value="NAD(P)-bd_dom_sf"/>
</dbReference>
<keyword evidence="3" id="KW-0597">Phosphoprotein</keyword>
<evidence type="ECO:0000313" key="8">
    <source>
        <dbReference type="Proteomes" id="UP000574317"/>
    </source>
</evidence>
<evidence type="ECO:0000256" key="3">
    <source>
        <dbReference type="ARBA" id="ARBA00022553"/>
    </source>
</evidence>
<dbReference type="PROSITE" id="PS50075">
    <property type="entry name" value="CARRIER"/>
    <property type="match status" value="1"/>
</dbReference>
<dbReference type="EMBL" id="JAAOAO010000700">
    <property type="protein sequence ID" value="KAF5532962.1"/>
    <property type="molecule type" value="Genomic_DNA"/>
</dbReference>
<dbReference type="Pfam" id="PF00501">
    <property type="entry name" value="AMP-binding"/>
    <property type="match status" value="1"/>
</dbReference>
<dbReference type="InterPro" id="IPR000873">
    <property type="entry name" value="AMP-dep_synth/lig_dom"/>
</dbReference>
<evidence type="ECO:0000256" key="1">
    <source>
        <dbReference type="ARBA" id="ARBA00004685"/>
    </source>
</evidence>
<dbReference type="SUPFAM" id="SSF47336">
    <property type="entry name" value="ACP-like"/>
    <property type="match status" value="1"/>
</dbReference>
<dbReference type="Pfam" id="PF13193">
    <property type="entry name" value="AMP-binding_C"/>
    <property type="match status" value="1"/>
</dbReference>
<dbReference type="Pfam" id="PF00550">
    <property type="entry name" value="PP-binding"/>
    <property type="match status" value="1"/>
</dbReference>
<evidence type="ECO:0000256" key="5">
    <source>
        <dbReference type="ARBA" id="ARBA00029454"/>
    </source>
</evidence>
<dbReference type="InterPro" id="IPR036736">
    <property type="entry name" value="ACP-like_sf"/>
</dbReference>
<dbReference type="PANTHER" id="PTHR44845">
    <property type="entry name" value="CARRIER DOMAIN-CONTAINING PROTEIN"/>
    <property type="match status" value="1"/>
</dbReference>
<dbReference type="Gene3D" id="3.30.300.30">
    <property type="match status" value="1"/>
</dbReference>
<dbReference type="SUPFAM" id="SSF56801">
    <property type="entry name" value="Acetyl-CoA synthetase-like"/>
    <property type="match status" value="1"/>
</dbReference>
<comment type="similarity">
    <text evidence="5">Belongs to the NRP synthetase family.</text>
</comment>
<organism evidence="7 8">
    <name type="scientific">Fusarium napiforme</name>
    <dbReference type="NCBI Taxonomy" id="42672"/>
    <lineage>
        <taxon>Eukaryota</taxon>
        <taxon>Fungi</taxon>
        <taxon>Dikarya</taxon>
        <taxon>Ascomycota</taxon>
        <taxon>Pezizomycotina</taxon>
        <taxon>Sordariomycetes</taxon>
        <taxon>Hypocreomycetidae</taxon>
        <taxon>Hypocreales</taxon>
        <taxon>Nectriaceae</taxon>
        <taxon>Fusarium</taxon>
        <taxon>Fusarium fujikuroi species complex</taxon>
    </lineage>
</organism>
<evidence type="ECO:0000256" key="4">
    <source>
        <dbReference type="ARBA" id="ARBA00022598"/>
    </source>
</evidence>
<accession>A0A8H5IBF4</accession>
<dbReference type="Gene3D" id="3.40.50.12780">
    <property type="entry name" value="N-terminal domain of ligase-like"/>
    <property type="match status" value="1"/>
</dbReference>
<protein>
    <submittedName>
        <fullName evidence="7">AM-toxin synthetase (AMT)</fullName>
    </submittedName>
</protein>
<dbReference type="CDD" id="cd05235">
    <property type="entry name" value="SDR_e1"/>
    <property type="match status" value="1"/>
</dbReference>
<dbReference type="Proteomes" id="UP000574317">
    <property type="component" value="Unassembled WGS sequence"/>
</dbReference>
<keyword evidence="4" id="KW-0436">Ligase</keyword>
<feature type="domain" description="Carrier" evidence="6">
    <location>
        <begin position="626"/>
        <end position="701"/>
    </location>
</feature>
<sequence>MLAKSTRAHSPLQVALFENNRLYCGNLQKAAKSGGLVLVKGHTNISRKASRDAVKSIGESAVRQCVGTLRSVAGYRMTLLTPLGWACIQLPFVQTIAMENKIISWSNTSPEAIAVVDGARSISYVELVKSAKMIARFLREKGVRHGEAVGILFDVDHRQVVAQLAILFAGGTCVPISPTAPFHRITSMLSDANAQYVICDENSTFSSEGITLLHLSDTPASELSNDAPDFDSSWIEPRRTHILFTSGSTGKPKGVQISSSAIMHLATSTPVTPLNTGDRVATFNDPGFDLSLFEVWVTLLSGATIAIIPKVIVVDSTALKSYLERQRISIMIMPAALFHIVAKSSPDSFHCLRHLLTAGDVANKTAMRSVLENSPPQHLWNTYGPTECTTLVTMQEVDLKETVRDRIGIGHAVGQMKIVLVDQSQQVIRDTKQRGEICIAGPQQTQGYLNQQPHDESTFIDLSTPVLNGAICHTQNDCGDRHSRYYRTGDVAEWRDDGSGLDFIGRRDNQLKHGSFRVELEEIERNLLKSELVQSVIVVNRPTADSAGVAVLVAFVVPYDKATTKSQDLVSFARTALPHYMVPDRFELVEHLAVDSRGKIDRRAFSESLPEAGPNITSSILTNGNDSVSSTKATLKAVWEHILGVSPVNDHDDFMALGATSLQNAALIARIKKHLGRLISMHDLYCHSHFSSLLHFLESDAESITAPNDADKWIKDVDMVDDIEETPNWEDPDEGKIFLTGATGFVGAFLLDELLRHPNVKQVACLVRGKTEVEAARRLQANMQKYDLWPDDFALSAKIMVLPGDITSQDLGLGSAKFDWLANWSSTIFHLAAKINFCDSYYKHYDTNILGTRNMLSLAARGRRKTFHYVSSIDTWGQTRYFLGTKRVLEDEPLGPHIQGVRYDVGYSQSQWTAEGMVRRMRDRGYPIIIYRPGFIIGHSVTGASNPNDLVSRLISSCIKLGAWLKIDLDPAYVTVDYVVKAMIHISRSTKNIGKSYCLVAPHIEESVSVNKTCSLMCQAGYKVELTNYPDWIAQLSEKILPDDPLAPVMPLLEEKVLGNFTRLEVSQHSPIYDSRNAIKALEGSGIHYVTLSPDIIKRYIAFWNKKGFYSI</sequence>
<reference evidence="7 8" key="1">
    <citation type="submission" date="2020-05" db="EMBL/GenBank/DDBJ databases">
        <title>Identification and distribution of gene clusters putatively required for synthesis of sphingolipid metabolism inhibitors in phylogenetically diverse species of the filamentous fungus Fusarium.</title>
        <authorList>
            <person name="Kim H.-S."/>
            <person name="Busman M."/>
            <person name="Brown D.W."/>
            <person name="Divon H."/>
            <person name="Uhlig S."/>
            <person name="Proctor R.H."/>
        </authorList>
    </citation>
    <scope>NUCLEOTIDE SEQUENCE [LARGE SCALE GENOMIC DNA]</scope>
    <source>
        <strain evidence="7 8">NRRL 25196</strain>
    </source>
</reference>
<evidence type="ECO:0000259" key="6">
    <source>
        <dbReference type="PROSITE" id="PS50075"/>
    </source>
</evidence>
<keyword evidence="2" id="KW-0596">Phosphopantetheine</keyword>
<name>A0A8H5IBF4_9HYPO</name>
<comment type="pathway">
    <text evidence="1">Mycotoxin biosynthesis.</text>
</comment>
<dbReference type="InterPro" id="IPR010080">
    <property type="entry name" value="Thioester_reductase-like_dom"/>
</dbReference>
<dbReference type="NCBIfam" id="TIGR01746">
    <property type="entry name" value="Thioester-redct"/>
    <property type="match status" value="1"/>
</dbReference>
<dbReference type="SUPFAM" id="SSF51735">
    <property type="entry name" value="NAD(P)-binding Rossmann-fold domains"/>
    <property type="match status" value="1"/>
</dbReference>
<dbReference type="InterPro" id="IPR020845">
    <property type="entry name" value="AMP-binding_CS"/>
</dbReference>
<dbReference type="InterPro" id="IPR009081">
    <property type="entry name" value="PP-bd_ACP"/>
</dbReference>
<dbReference type="AlphaFoldDB" id="A0A8H5IBF4"/>
<evidence type="ECO:0000256" key="2">
    <source>
        <dbReference type="ARBA" id="ARBA00022450"/>
    </source>
</evidence>
<gene>
    <name evidence="7" type="ORF">FNAPI_12792</name>
</gene>
<dbReference type="InterPro" id="IPR025110">
    <property type="entry name" value="AMP-bd_C"/>
</dbReference>
<dbReference type="Pfam" id="PF07993">
    <property type="entry name" value="NAD_binding_4"/>
    <property type="match status" value="1"/>
</dbReference>
<dbReference type="InterPro" id="IPR013120">
    <property type="entry name" value="FAR_NAD-bd"/>
</dbReference>
<dbReference type="PANTHER" id="PTHR44845:SF6">
    <property type="entry name" value="BETA-ALANINE-ACTIVATING ENZYME"/>
    <property type="match status" value="1"/>
</dbReference>
<dbReference type="InterPro" id="IPR045851">
    <property type="entry name" value="AMP-bd_C_sf"/>
</dbReference>
<comment type="caution">
    <text evidence="7">The sequence shown here is derived from an EMBL/GenBank/DDBJ whole genome shotgun (WGS) entry which is preliminary data.</text>
</comment>
<dbReference type="CDD" id="cd05930">
    <property type="entry name" value="A_NRPS"/>
    <property type="match status" value="1"/>
</dbReference>
<dbReference type="PROSITE" id="PS00455">
    <property type="entry name" value="AMP_BINDING"/>
    <property type="match status" value="1"/>
</dbReference>
<dbReference type="InterPro" id="IPR042099">
    <property type="entry name" value="ANL_N_sf"/>
</dbReference>
<dbReference type="PIRSF" id="PIRSF001617">
    <property type="entry name" value="Alpha-AR"/>
    <property type="match status" value="1"/>
</dbReference>
<dbReference type="GO" id="GO:0016874">
    <property type="term" value="F:ligase activity"/>
    <property type="evidence" value="ECO:0007669"/>
    <property type="project" value="UniProtKB-KW"/>
</dbReference>